<gene>
    <name evidence="7" type="ORF">CD32_07255</name>
</gene>
<dbReference type="STRING" id="1220589.CD32_07255"/>
<dbReference type="GO" id="GO:0030288">
    <property type="term" value="C:outer membrane-bounded periplasmic space"/>
    <property type="evidence" value="ECO:0007669"/>
    <property type="project" value="TreeGrafter"/>
</dbReference>
<keyword evidence="4 5" id="KW-0732">Signal</keyword>
<evidence type="ECO:0000313" key="8">
    <source>
        <dbReference type="Proteomes" id="UP000030437"/>
    </source>
</evidence>
<evidence type="ECO:0000259" key="6">
    <source>
        <dbReference type="PROSITE" id="PS50983"/>
    </source>
</evidence>
<accession>A0A0A3JGN7</accession>
<dbReference type="PROSITE" id="PS51257">
    <property type="entry name" value="PROKAR_LIPOPROTEIN"/>
    <property type="match status" value="1"/>
</dbReference>
<dbReference type="PANTHER" id="PTHR30532">
    <property type="entry name" value="IRON III DICITRATE-BINDING PERIPLASMIC PROTEIN"/>
    <property type="match status" value="1"/>
</dbReference>
<feature type="signal peptide" evidence="5">
    <location>
        <begin position="1"/>
        <end position="18"/>
    </location>
</feature>
<dbReference type="Pfam" id="PF01497">
    <property type="entry name" value="Peripla_BP_2"/>
    <property type="match status" value="1"/>
</dbReference>
<feature type="chain" id="PRO_5039650964" evidence="5">
    <location>
        <begin position="19"/>
        <end position="327"/>
    </location>
</feature>
<dbReference type="PROSITE" id="PS50983">
    <property type="entry name" value="FE_B12_PBP"/>
    <property type="match status" value="1"/>
</dbReference>
<dbReference type="PANTHER" id="PTHR30532:SF29">
    <property type="entry name" value="FE(3+) DICITRATE-BINDING PERIPLASMIC PROTEIN"/>
    <property type="match status" value="1"/>
</dbReference>
<dbReference type="InterPro" id="IPR051313">
    <property type="entry name" value="Bact_iron-sidero_bind"/>
</dbReference>
<reference evidence="7 8" key="1">
    <citation type="submission" date="2014-02" db="EMBL/GenBank/DDBJ databases">
        <title>Draft genome sequence of Lysinibacillus odysseyi NBRC 100172.</title>
        <authorList>
            <person name="Zhang F."/>
            <person name="Wang G."/>
            <person name="Zhang L."/>
        </authorList>
    </citation>
    <scope>NUCLEOTIDE SEQUENCE [LARGE SCALE GENOMIC DNA]</scope>
    <source>
        <strain evidence="7 8">NBRC 100172</strain>
    </source>
</reference>
<evidence type="ECO:0000256" key="2">
    <source>
        <dbReference type="ARBA" id="ARBA00008814"/>
    </source>
</evidence>
<dbReference type="AlphaFoldDB" id="A0A0A3JGN7"/>
<dbReference type="InterPro" id="IPR002491">
    <property type="entry name" value="ABC_transptr_periplasmic_BD"/>
</dbReference>
<dbReference type="EMBL" id="JPVP01000052">
    <property type="protein sequence ID" value="KGR86182.1"/>
    <property type="molecule type" value="Genomic_DNA"/>
</dbReference>
<dbReference type="PRINTS" id="PR01715">
    <property type="entry name" value="FERRIBNDNGPP"/>
</dbReference>
<dbReference type="CDD" id="cd01146">
    <property type="entry name" value="FhuD"/>
    <property type="match status" value="1"/>
</dbReference>
<organism evidence="7 8">
    <name type="scientific">Lysinibacillus odysseyi 34hs-1 = NBRC 100172</name>
    <dbReference type="NCBI Taxonomy" id="1220589"/>
    <lineage>
        <taxon>Bacteria</taxon>
        <taxon>Bacillati</taxon>
        <taxon>Bacillota</taxon>
        <taxon>Bacilli</taxon>
        <taxon>Bacillales</taxon>
        <taxon>Bacillaceae</taxon>
        <taxon>Lysinibacillus</taxon>
    </lineage>
</organism>
<comment type="similarity">
    <text evidence="2">Belongs to the bacterial solute-binding protein 8 family.</text>
</comment>
<feature type="domain" description="Fe/B12 periplasmic-binding" evidence="6">
    <location>
        <begin position="57"/>
        <end position="327"/>
    </location>
</feature>
<dbReference type="RefSeq" id="WP_052124773.1">
    <property type="nucleotide sequence ID" value="NZ_AVCX01000009.1"/>
</dbReference>
<dbReference type="GO" id="GO:0005886">
    <property type="term" value="C:plasma membrane"/>
    <property type="evidence" value="ECO:0007669"/>
    <property type="project" value="UniProtKB-SubCell"/>
</dbReference>
<dbReference type="eggNOG" id="COG0614">
    <property type="taxonomic scope" value="Bacteria"/>
</dbReference>
<evidence type="ECO:0000256" key="3">
    <source>
        <dbReference type="ARBA" id="ARBA00022448"/>
    </source>
</evidence>
<evidence type="ECO:0000256" key="4">
    <source>
        <dbReference type="ARBA" id="ARBA00022729"/>
    </source>
</evidence>
<keyword evidence="8" id="KW-1185">Reference proteome</keyword>
<evidence type="ECO:0000256" key="1">
    <source>
        <dbReference type="ARBA" id="ARBA00004193"/>
    </source>
</evidence>
<dbReference type="GO" id="GO:1901678">
    <property type="term" value="P:iron coordination entity transport"/>
    <property type="evidence" value="ECO:0007669"/>
    <property type="project" value="UniProtKB-ARBA"/>
</dbReference>
<comment type="caution">
    <text evidence="7">The sequence shown here is derived from an EMBL/GenBank/DDBJ whole genome shotgun (WGS) entry which is preliminary data.</text>
</comment>
<comment type="subcellular location">
    <subcellularLocation>
        <location evidence="1">Cell membrane</location>
        <topology evidence="1">Lipid-anchor</topology>
    </subcellularLocation>
</comment>
<proteinExistence type="inferred from homology"/>
<name>A0A0A3JGN7_9BACI</name>
<evidence type="ECO:0000256" key="5">
    <source>
        <dbReference type="SAM" id="SignalP"/>
    </source>
</evidence>
<dbReference type="SUPFAM" id="SSF53807">
    <property type="entry name" value="Helical backbone' metal receptor"/>
    <property type="match status" value="1"/>
</dbReference>
<dbReference type="Gene3D" id="3.40.50.1980">
    <property type="entry name" value="Nitrogenase molybdenum iron protein domain"/>
    <property type="match status" value="2"/>
</dbReference>
<sequence>MKKGLYMFLCALVVLALAACGNTEVNTSKNKKESTDNESITVSGVNGKVTLPKAAKKVVVLEYTYAEDMLALGMQPVGVADIEGFNKWVNINEKLDNTVVDVGTRNEPNLEQIASLQPDLIIGISFRHEGILADLEKIAPTLLFNPYPAEEQNLSQYDEMFQTLDVIAKATGTEAKAEQLKEDVDAKIEEAASAVSAAELTTKEFSLVQAFTGAEAPEFRVFTKNSMASELLEKTGLANAYEAPQFEAYGYSTLNMEGLTNLEDANFIYVIQEDDPLLQTLETNQVWQGLSFVKNDQLYSLGGDAWLFGGPLSALTVLDRLAGSLSK</sequence>
<evidence type="ECO:0000313" key="7">
    <source>
        <dbReference type="EMBL" id="KGR86182.1"/>
    </source>
</evidence>
<keyword evidence="3" id="KW-0813">Transport</keyword>
<dbReference type="Proteomes" id="UP000030437">
    <property type="component" value="Unassembled WGS sequence"/>
</dbReference>
<protein>
    <submittedName>
        <fullName evidence="7">Ferrichrome ABC transporter substrate-binding protein</fullName>
    </submittedName>
</protein>